<evidence type="ECO:0000313" key="1">
    <source>
        <dbReference type="EMBL" id="VDM97245.1"/>
    </source>
</evidence>
<gene>
    <name evidence="1" type="ORF">TCLT_LOCUS1678</name>
</gene>
<dbReference type="Proteomes" id="UP000276776">
    <property type="component" value="Unassembled WGS sequence"/>
</dbReference>
<proteinExistence type="predicted"/>
<dbReference type="WBParaSite" id="TCLT_0000167701-mRNA-1">
    <property type="protein sequence ID" value="TCLT_0000167701-mRNA-1"/>
    <property type="gene ID" value="TCLT_0000167701"/>
</dbReference>
<accession>A0A0N5CNC2</accession>
<organism evidence="3">
    <name type="scientific">Thelazia callipaeda</name>
    <name type="common">Oriental eyeworm</name>
    <name type="synonym">Parasitic nematode</name>
    <dbReference type="NCBI Taxonomy" id="103827"/>
    <lineage>
        <taxon>Eukaryota</taxon>
        <taxon>Metazoa</taxon>
        <taxon>Ecdysozoa</taxon>
        <taxon>Nematoda</taxon>
        <taxon>Chromadorea</taxon>
        <taxon>Rhabditida</taxon>
        <taxon>Spirurina</taxon>
        <taxon>Spiruromorpha</taxon>
        <taxon>Thelazioidea</taxon>
        <taxon>Thelaziidae</taxon>
        <taxon>Thelazia</taxon>
    </lineage>
</organism>
<keyword evidence="2" id="KW-1185">Reference proteome</keyword>
<dbReference type="AlphaFoldDB" id="A0A0N5CNC2"/>
<sequence length="225" mass="25831">MICLSLFGNLTTSLACSPGFFSYHLARFNAKRNYDQAVDKLYVEHFEKPKIVLSPKIDTKFAKIKAAQLRPVKEQSDRPRCQQCKMLQSVSSFWSCPIHFRKIRCKSFTAKYSGNECLTANVTCTQPNLSHKALASYLTVIGDDLTNKEHVMHILQYDGRHSDNTSDIFDDNNLNNKKNFKGNLICDDSERWIIHANNRKYNVELLYCLVSDASNLVYVKDLFAE</sequence>
<name>A0A0N5CNC2_THECL</name>
<evidence type="ECO:0000313" key="3">
    <source>
        <dbReference type="WBParaSite" id="TCLT_0000167701-mRNA-1"/>
    </source>
</evidence>
<dbReference type="OrthoDB" id="10520694at2759"/>
<evidence type="ECO:0000313" key="2">
    <source>
        <dbReference type="Proteomes" id="UP000276776"/>
    </source>
</evidence>
<reference evidence="3" key="1">
    <citation type="submission" date="2017-02" db="UniProtKB">
        <authorList>
            <consortium name="WormBaseParasite"/>
        </authorList>
    </citation>
    <scope>IDENTIFICATION</scope>
</reference>
<protein>
    <submittedName>
        <fullName evidence="1 3">Uncharacterized protein</fullName>
    </submittedName>
</protein>
<dbReference type="EMBL" id="UYYF01000239">
    <property type="protein sequence ID" value="VDM97245.1"/>
    <property type="molecule type" value="Genomic_DNA"/>
</dbReference>
<reference evidence="1 2" key="2">
    <citation type="submission" date="2018-11" db="EMBL/GenBank/DDBJ databases">
        <authorList>
            <consortium name="Pathogen Informatics"/>
        </authorList>
    </citation>
    <scope>NUCLEOTIDE SEQUENCE [LARGE SCALE GENOMIC DNA]</scope>
</reference>